<organism evidence="1 2">
    <name type="scientific">Thermostichus vulcanus str. 'Rupite'</name>
    <dbReference type="NCBI Taxonomy" id="2813851"/>
    <lineage>
        <taxon>Bacteria</taxon>
        <taxon>Bacillati</taxon>
        <taxon>Cyanobacteriota</taxon>
        <taxon>Cyanophyceae</taxon>
        <taxon>Thermostichales</taxon>
        <taxon>Thermostichaceae</taxon>
        <taxon>Thermostichus</taxon>
    </lineage>
</organism>
<protein>
    <submittedName>
        <fullName evidence="1">DUF2358 domain-containing protein</fullName>
    </submittedName>
</protein>
<reference evidence="1" key="1">
    <citation type="submission" date="2021-02" db="EMBL/GenBank/DDBJ databases">
        <title>The CRISPR/cas machinery reduction and long-range gene transfer in the hot spring cyanobacterium Synechococcus.</title>
        <authorList>
            <person name="Dvorak P."/>
            <person name="Jahodarova E."/>
            <person name="Hasler P."/>
            <person name="Poulickova A."/>
        </authorList>
    </citation>
    <scope>NUCLEOTIDE SEQUENCE</scope>
    <source>
        <strain evidence="1">Rupite</strain>
    </source>
</reference>
<proteinExistence type="predicted"/>
<dbReference type="Pfam" id="PF10184">
    <property type="entry name" value="DUF2358"/>
    <property type="match status" value="1"/>
</dbReference>
<keyword evidence="2" id="KW-1185">Reference proteome</keyword>
<comment type="caution">
    <text evidence="1">The sequence shown here is derived from an EMBL/GenBank/DDBJ whole genome shotgun (WGS) entry which is preliminary data.</text>
</comment>
<gene>
    <name evidence="1" type="ORF">JX360_12030</name>
</gene>
<sequence>MSSGSQVPSHPNRDPGPDLLAILREDYARFPENQTYSIYDPEVYFKDPVNEFRGLSRYQQMIGWMGRWFQDIRLDLHEIQQTGAQIRTEWTLSWSLPLPWHPRLRIPGWTELHLNEAGLIGSHIDHWRCSRWQVLAQVFQPRNPG</sequence>
<dbReference type="PANTHER" id="PTHR34123:SF1">
    <property type="entry name" value="OS04G0578200 PROTEIN"/>
    <property type="match status" value="1"/>
</dbReference>
<dbReference type="RefSeq" id="WP_244351217.1">
    <property type="nucleotide sequence ID" value="NZ_JAFIRA010000032.1"/>
</dbReference>
<name>A0ABT0CE65_THEVL</name>
<dbReference type="InterPro" id="IPR018790">
    <property type="entry name" value="DUF2358"/>
</dbReference>
<dbReference type="InterPro" id="IPR032710">
    <property type="entry name" value="NTF2-like_dom_sf"/>
</dbReference>
<dbReference type="SUPFAM" id="SSF54427">
    <property type="entry name" value="NTF2-like"/>
    <property type="match status" value="1"/>
</dbReference>
<dbReference type="Gene3D" id="3.10.450.50">
    <property type="match status" value="1"/>
</dbReference>
<dbReference type="EMBL" id="JAFIRA010000032">
    <property type="protein sequence ID" value="MCJ2543625.1"/>
    <property type="molecule type" value="Genomic_DNA"/>
</dbReference>
<dbReference type="PANTHER" id="PTHR34123">
    <property type="entry name" value="OS04G0578200 PROTEIN"/>
    <property type="match status" value="1"/>
</dbReference>
<evidence type="ECO:0000313" key="2">
    <source>
        <dbReference type="Proteomes" id="UP000830835"/>
    </source>
</evidence>
<dbReference type="Proteomes" id="UP000830835">
    <property type="component" value="Unassembled WGS sequence"/>
</dbReference>
<accession>A0ABT0CE65</accession>
<evidence type="ECO:0000313" key="1">
    <source>
        <dbReference type="EMBL" id="MCJ2543625.1"/>
    </source>
</evidence>